<keyword evidence="5" id="KW-1185">Reference proteome</keyword>
<dbReference type="InterPro" id="IPR001647">
    <property type="entry name" value="HTH_TetR"/>
</dbReference>
<organism evidence="4 5">
    <name type="scientific">Microbacterium binotii</name>
    <dbReference type="NCBI Taxonomy" id="462710"/>
    <lineage>
        <taxon>Bacteria</taxon>
        <taxon>Bacillati</taxon>
        <taxon>Actinomycetota</taxon>
        <taxon>Actinomycetes</taxon>
        <taxon>Micrococcales</taxon>
        <taxon>Microbacteriaceae</taxon>
        <taxon>Microbacterium</taxon>
    </lineage>
</organism>
<feature type="DNA-binding region" description="H-T-H motif" evidence="2">
    <location>
        <begin position="34"/>
        <end position="53"/>
    </location>
</feature>
<dbReference type="EMBL" id="BAAARI010000003">
    <property type="protein sequence ID" value="GAA2569980.1"/>
    <property type="molecule type" value="Genomic_DNA"/>
</dbReference>
<dbReference type="InterPro" id="IPR009057">
    <property type="entry name" value="Homeodomain-like_sf"/>
</dbReference>
<evidence type="ECO:0000259" key="3">
    <source>
        <dbReference type="PROSITE" id="PS50977"/>
    </source>
</evidence>
<evidence type="ECO:0000256" key="2">
    <source>
        <dbReference type="PROSITE-ProRule" id="PRU00335"/>
    </source>
</evidence>
<feature type="domain" description="HTH tetR-type" evidence="3">
    <location>
        <begin position="11"/>
        <end position="71"/>
    </location>
</feature>
<name>A0ABN3P8B6_9MICO</name>
<proteinExistence type="predicted"/>
<keyword evidence="1 2" id="KW-0238">DNA-binding</keyword>
<evidence type="ECO:0000313" key="4">
    <source>
        <dbReference type="EMBL" id="GAA2569980.1"/>
    </source>
</evidence>
<dbReference type="Proteomes" id="UP001500274">
    <property type="component" value="Unassembled WGS sequence"/>
</dbReference>
<reference evidence="4 5" key="1">
    <citation type="journal article" date="2019" name="Int. J. Syst. Evol. Microbiol.">
        <title>The Global Catalogue of Microorganisms (GCM) 10K type strain sequencing project: providing services to taxonomists for standard genome sequencing and annotation.</title>
        <authorList>
            <consortium name="The Broad Institute Genomics Platform"/>
            <consortium name="The Broad Institute Genome Sequencing Center for Infectious Disease"/>
            <person name="Wu L."/>
            <person name="Ma J."/>
        </authorList>
    </citation>
    <scope>NUCLEOTIDE SEQUENCE [LARGE SCALE GENOMIC DNA]</scope>
    <source>
        <strain evidence="4 5">JCM 16365</strain>
    </source>
</reference>
<evidence type="ECO:0000313" key="5">
    <source>
        <dbReference type="Proteomes" id="UP001500274"/>
    </source>
</evidence>
<evidence type="ECO:0000256" key="1">
    <source>
        <dbReference type="ARBA" id="ARBA00023125"/>
    </source>
</evidence>
<dbReference type="RefSeq" id="WP_344226744.1">
    <property type="nucleotide sequence ID" value="NZ_BAAARI010000003.1"/>
</dbReference>
<dbReference type="SUPFAM" id="SSF46689">
    <property type="entry name" value="Homeodomain-like"/>
    <property type="match status" value="1"/>
</dbReference>
<gene>
    <name evidence="4" type="ORF">GCM10009862_05930</name>
</gene>
<comment type="caution">
    <text evidence="4">The sequence shown here is derived from an EMBL/GenBank/DDBJ whole genome shotgun (WGS) entry which is preliminary data.</text>
</comment>
<dbReference type="PROSITE" id="PS50977">
    <property type="entry name" value="HTH_TETR_2"/>
    <property type="match status" value="1"/>
</dbReference>
<protein>
    <recommendedName>
        <fullName evidence="3">HTH tetR-type domain-containing protein</fullName>
    </recommendedName>
</protein>
<dbReference type="Gene3D" id="1.10.357.10">
    <property type="entry name" value="Tetracycline Repressor, domain 2"/>
    <property type="match status" value="1"/>
</dbReference>
<dbReference type="Pfam" id="PF00440">
    <property type="entry name" value="TetR_N"/>
    <property type="match status" value="1"/>
</dbReference>
<sequence>MPESLRARKKRETENAIEIAAVELALERGHAAVTVADICKRADVSRSTFFNYMSSRETALFGRSLHLLPAEHAAVIVEMSADVPLTTAVFRLIIASIGHAQINAVVAAGRNRMLMEQPDTQAAILAPFLSLTTELTAFLAPWLAAHPERRRLADDGTSIVREASLTVLVTVSAFQSLISETTGTGDVEATEAAFRDSVRKLALLTEESAR</sequence>
<accession>A0ABN3P8B6</accession>